<dbReference type="AlphaFoldDB" id="W2SLE1"/>
<sequence length="63" mass="7388">MIRSCRDFEYRVIAKGRRICIRNLRRRIDLHVSFKVLMLGEVTTRKSRRGTGIALCLAVTFAY</sequence>
<reference evidence="2" key="1">
    <citation type="journal article" date="2014" name="Nat. Genet.">
        <title>Genome of the human hookworm Necator americanus.</title>
        <authorList>
            <person name="Tang Y.T."/>
            <person name="Gao X."/>
            <person name="Rosa B.A."/>
            <person name="Abubucker S."/>
            <person name="Hallsworth-Pepin K."/>
            <person name="Martin J."/>
            <person name="Tyagi R."/>
            <person name="Heizer E."/>
            <person name="Zhang X."/>
            <person name="Bhonagiri-Palsikar V."/>
            <person name="Minx P."/>
            <person name="Warren W.C."/>
            <person name="Wang Q."/>
            <person name="Zhan B."/>
            <person name="Hotez P.J."/>
            <person name="Sternberg P.W."/>
            <person name="Dougall A."/>
            <person name="Gaze S.T."/>
            <person name="Mulvenna J."/>
            <person name="Sotillo J."/>
            <person name="Ranganathan S."/>
            <person name="Rabelo E.M."/>
            <person name="Wilson R.K."/>
            <person name="Felgner P.L."/>
            <person name="Bethony J."/>
            <person name="Hawdon J.M."/>
            <person name="Gasser R.B."/>
            <person name="Loukas A."/>
            <person name="Mitreva M."/>
        </authorList>
    </citation>
    <scope>NUCLEOTIDE SEQUENCE [LARGE SCALE GENOMIC DNA]</scope>
</reference>
<gene>
    <name evidence="1" type="ORF">NECAME_05141</name>
</gene>
<accession>W2SLE1</accession>
<protein>
    <submittedName>
        <fullName evidence="1">Uncharacterized protein</fullName>
    </submittedName>
</protein>
<dbReference type="EMBL" id="KI669062">
    <property type="protein sequence ID" value="ETN69686.1"/>
    <property type="molecule type" value="Genomic_DNA"/>
</dbReference>
<dbReference type="KEGG" id="nai:NECAME_05141"/>
<name>W2SLE1_NECAM</name>
<keyword evidence="2" id="KW-1185">Reference proteome</keyword>
<proteinExistence type="predicted"/>
<dbReference type="Proteomes" id="UP000053676">
    <property type="component" value="Unassembled WGS sequence"/>
</dbReference>
<evidence type="ECO:0000313" key="2">
    <source>
        <dbReference type="Proteomes" id="UP000053676"/>
    </source>
</evidence>
<evidence type="ECO:0000313" key="1">
    <source>
        <dbReference type="EMBL" id="ETN69686.1"/>
    </source>
</evidence>
<organism evidence="1 2">
    <name type="scientific">Necator americanus</name>
    <name type="common">Human hookworm</name>
    <dbReference type="NCBI Taxonomy" id="51031"/>
    <lineage>
        <taxon>Eukaryota</taxon>
        <taxon>Metazoa</taxon>
        <taxon>Ecdysozoa</taxon>
        <taxon>Nematoda</taxon>
        <taxon>Chromadorea</taxon>
        <taxon>Rhabditida</taxon>
        <taxon>Rhabditina</taxon>
        <taxon>Rhabditomorpha</taxon>
        <taxon>Strongyloidea</taxon>
        <taxon>Ancylostomatidae</taxon>
        <taxon>Bunostominae</taxon>
        <taxon>Necator</taxon>
    </lineage>
</organism>